<comment type="caution">
    <text evidence="5">The sequence shown here is derived from an EMBL/GenBank/DDBJ whole genome shotgun (WGS) entry which is preliminary data.</text>
</comment>
<protein>
    <submittedName>
        <fullName evidence="5">ATP-dependent transcriptional regulator</fullName>
    </submittedName>
</protein>
<dbReference type="PRINTS" id="PR00038">
    <property type="entry name" value="HTHLUXR"/>
</dbReference>
<dbReference type="PROSITE" id="PS50043">
    <property type="entry name" value="HTH_LUXR_2"/>
    <property type="match status" value="1"/>
</dbReference>
<dbReference type="Proteomes" id="UP000283295">
    <property type="component" value="Unassembled WGS sequence"/>
</dbReference>
<dbReference type="InterPro" id="IPR000792">
    <property type="entry name" value="Tscrpt_reg_LuxR_C"/>
</dbReference>
<accession>A0A3R5ZLL3</accession>
<dbReference type="InterPro" id="IPR059106">
    <property type="entry name" value="WHD_MalT"/>
</dbReference>
<reference evidence="5 6" key="1">
    <citation type="submission" date="2018-08" db="EMBL/GenBank/DDBJ databases">
        <title>A genome reference for cultivated species of the human gut microbiota.</title>
        <authorList>
            <person name="Zou Y."/>
            <person name="Xue W."/>
            <person name="Luo G."/>
        </authorList>
    </citation>
    <scope>NUCLEOTIDE SEQUENCE [LARGE SCALE GENOMIC DNA]</scope>
    <source>
        <strain evidence="5 6">AF22-21</strain>
    </source>
</reference>
<evidence type="ECO:0000313" key="5">
    <source>
        <dbReference type="EMBL" id="RGS42987.1"/>
    </source>
</evidence>
<gene>
    <name evidence="5" type="ORF">DWX94_06365</name>
</gene>
<dbReference type="InterPro" id="IPR027417">
    <property type="entry name" value="P-loop_NTPase"/>
</dbReference>
<dbReference type="SUPFAM" id="SSF52540">
    <property type="entry name" value="P-loop containing nucleoside triphosphate hydrolases"/>
    <property type="match status" value="1"/>
</dbReference>
<dbReference type="SMART" id="SM00421">
    <property type="entry name" value="HTH_LUXR"/>
    <property type="match status" value="1"/>
</dbReference>
<dbReference type="Pfam" id="PF17874">
    <property type="entry name" value="TPR_MalT"/>
    <property type="match status" value="1"/>
</dbReference>
<dbReference type="GO" id="GO:0003677">
    <property type="term" value="F:DNA binding"/>
    <property type="evidence" value="ECO:0007669"/>
    <property type="project" value="UniProtKB-KW"/>
</dbReference>
<keyword evidence="2" id="KW-0238">DNA-binding</keyword>
<dbReference type="InterPro" id="IPR041617">
    <property type="entry name" value="TPR_MalT"/>
</dbReference>
<dbReference type="EMBL" id="QRVK01000012">
    <property type="protein sequence ID" value="RGS42987.1"/>
    <property type="molecule type" value="Genomic_DNA"/>
</dbReference>
<evidence type="ECO:0000313" key="6">
    <source>
        <dbReference type="Proteomes" id="UP000283295"/>
    </source>
</evidence>
<evidence type="ECO:0000259" key="4">
    <source>
        <dbReference type="PROSITE" id="PS50043"/>
    </source>
</evidence>
<dbReference type="Pfam" id="PF00196">
    <property type="entry name" value="GerE"/>
    <property type="match status" value="1"/>
</dbReference>
<feature type="domain" description="HTH luxR-type" evidence="4">
    <location>
        <begin position="746"/>
        <end position="811"/>
    </location>
</feature>
<dbReference type="Gene3D" id="1.25.40.10">
    <property type="entry name" value="Tetratricopeptide repeat domain"/>
    <property type="match status" value="1"/>
</dbReference>
<dbReference type="Pfam" id="PF25873">
    <property type="entry name" value="WHD_MalT"/>
    <property type="match status" value="1"/>
</dbReference>
<dbReference type="PANTHER" id="PTHR44688:SF16">
    <property type="entry name" value="DNA-BINDING TRANSCRIPTIONAL ACTIVATOR DEVR_DOSR"/>
    <property type="match status" value="1"/>
</dbReference>
<dbReference type="InterPro" id="IPR011990">
    <property type="entry name" value="TPR-like_helical_dom_sf"/>
</dbReference>
<dbReference type="Gene3D" id="1.10.10.10">
    <property type="entry name" value="Winged helix-like DNA-binding domain superfamily/Winged helix DNA-binding domain"/>
    <property type="match status" value="1"/>
</dbReference>
<keyword evidence="3" id="KW-0804">Transcription</keyword>
<proteinExistence type="predicted"/>
<dbReference type="PANTHER" id="PTHR44688">
    <property type="entry name" value="DNA-BINDING TRANSCRIPTIONAL ACTIVATOR DEVR_DOSR"/>
    <property type="match status" value="1"/>
</dbReference>
<dbReference type="GO" id="GO:0006355">
    <property type="term" value="P:regulation of DNA-templated transcription"/>
    <property type="evidence" value="ECO:0007669"/>
    <property type="project" value="InterPro"/>
</dbReference>
<evidence type="ECO:0000256" key="2">
    <source>
        <dbReference type="ARBA" id="ARBA00023125"/>
    </source>
</evidence>
<dbReference type="InterPro" id="IPR016032">
    <property type="entry name" value="Sig_transdc_resp-reg_C-effctor"/>
</dbReference>
<dbReference type="AlphaFoldDB" id="A0A3R5ZLL3"/>
<dbReference type="SUPFAM" id="SSF46894">
    <property type="entry name" value="C-terminal effector domain of the bipartite response regulators"/>
    <property type="match status" value="1"/>
</dbReference>
<dbReference type="CDD" id="cd06170">
    <property type="entry name" value="LuxR_C_like"/>
    <property type="match status" value="1"/>
</dbReference>
<dbReference type="InterPro" id="IPR036388">
    <property type="entry name" value="WH-like_DNA-bd_sf"/>
</dbReference>
<sequence length="813" mass="93448">MGEAATGNKGYYIKPKKAWRLLRTADDENVTSYIYGVSGSGKTTLVSRYLGTRKYMVVDAGGIRPDDLVVESSNARKIIVIDNLHELSWGDVDTVREQIIELIRREDVWVILVGRCPVPPWLSAVRFQEGFYVVDSKLLMFSLEDIKKYAEYAGFSINEAQVQRMYYETTGLPLAVEMCHIKYMEMAYTSEITDDMYNDFSRRVEDEMCNYLEYHVYDNWDVEMQEFLMEISVVDEFTTKQAGMITGRSDSELLIERAKWLGNFMTSRMDKDGNTQYQLQFHMRVSMRRRLKRKYEKERIRGLYENAGLFYRLNGDIRKALEMYENAGVTERIVSILVDNARHAANSGYYYDLKKYYLELQDHVIEKSPELMCGMSMLQSLLLNPDESERWYDRLKLYADENQGSARKNAKGLLLYLDIGLPHRGSVDVLKLLKSAYTMVFNKEVRIQEWSVTSNLPSMMNGGKDFCEWSKRDRELASKVGRIVEFVLGKYGKGLVNLALAESFLEKSGDNYEVATLAAKGRMQAEAGGKIEQCFVADGILAWLHLQNGKPQEALEVLNGIEGKAEKEEGQNLLPNIYAFETRCSLYRGDRACVTGWMENAPDENVEFRIYDRFIYLTKVRVYLQSGRNEQAYSLLTKLRYYAEMMSRTYIGIECSVLMAVALQRLKNDDWKKAMCHAMDTAMEYSFTRIISREGAAVNTLINTCGWKVEKDGADDKEIAARRAYFRQLQKETESMTRYYPGYMKAGVDDVQLSETATAILKLQAEGLSRQKIADRLNMSEANVKYHLNQVYRKLGVTDKAGAVREASNRGLI</sequence>
<dbReference type="OrthoDB" id="3177100at2"/>
<keyword evidence="1" id="KW-0805">Transcription regulation</keyword>
<organism evidence="5 6">
    <name type="scientific">Coprococcus eutactus</name>
    <dbReference type="NCBI Taxonomy" id="33043"/>
    <lineage>
        <taxon>Bacteria</taxon>
        <taxon>Bacillati</taxon>
        <taxon>Bacillota</taxon>
        <taxon>Clostridia</taxon>
        <taxon>Lachnospirales</taxon>
        <taxon>Lachnospiraceae</taxon>
        <taxon>Coprococcus</taxon>
    </lineage>
</organism>
<evidence type="ECO:0000256" key="3">
    <source>
        <dbReference type="ARBA" id="ARBA00023163"/>
    </source>
</evidence>
<evidence type="ECO:0000256" key="1">
    <source>
        <dbReference type="ARBA" id="ARBA00023015"/>
    </source>
</evidence>
<name>A0A3R5ZLL3_9FIRM</name>